<dbReference type="STRING" id="2316362.A0A4Q2DGL7"/>
<evidence type="ECO:0000313" key="2">
    <source>
        <dbReference type="EMBL" id="RXW17884.1"/>
    </source>
</evidence>
<comment type="caution">
    <text evidence="2">The sequence shown here is derived from an EMBL/GenBank/DDBJ whole genome shotgun (WGS) entry which is preliminary data.</text>
</comment>
<feature type="transmembrane region" description="Helical" evidence="1">
    <location>
        <begin position="268"/>
        <end position="291"/>
    </location>
</feature>
<organism evidence="2 3">
    <name type="scientific">Candolleomyces aberdarensis</name>
    <dbReference type="NCBI Taxonomy" id="2316362"/>
    <lineage>
        <taxon>Eukaryota</taxon>
        <taxon>Fungi</taxon>
        <taxon>Dikarya</taxon>
        <taxon>Basidiomycota</taxon>
        <taxon>Agaricomycotina</taxon>
        <taxon>Agaricomycetes</taxon>
        <taxon>Agaricomycetidae</taxon>
        <taxon>Agaricales</taxon>
        <taxon>Agaricineae</taxon>
        <taxon>Psathyrellaceae</taxon>
        <taxon>Candolleomyces</taxon>
    </lineage>
</organism>
<evidence type="ECO:0000256" key="1">
    <source>
        <dbReference type="SAM" id="Phobius"/>
    </source>
</evidence>
<feature type="transmembrane region" description="Helical" evidence="1">
    <location>
        <begin position="234"/>
        <end position="256"/>
    </location>
</feature>
<keyword evidence="3" id="KW-1185">Reference proteome</keyword>
<sequence>MSSSTTVTDSYFWRVLDGLPDNDLVLDMVLGIILSVSTVILATTSYRMMRLVLLQKACDMDPPSSISAPMASVKGSGRRPSLYVMASFVMFFLFLAATIVYWTKAFLSMKETLCLLRHLPFDQDIASIALQHDSEETRLVVSGCRTALWNGKIINDLDNALCLAFAILAQLFLFIADGLLVYRCYQIFVNVRTVYIPVVVIYVVYFGVSMLQLYPPMKATSEVVNLKSGPFYAVWLATSIAINIVVTAAITTRILLTGLCGWSQPCPTVINILPLLPAVRSFILVDCSYFLRLANLHPALRHAVFDFMSRPTVNAIWLRDIADVDILPIVQKSHLKTLYLGNVHFGTEFDPPLPPSVHNEAASAQDSSCFQSSELVSATGSAFLQILDIWGSGDVYKNILQLTGNPDTRISLTRLRELRMGVLFFDEVMEDAWSRFLDTCAEHVEKYVVYDGGRPRTVNLPEDVDPFHRSVFAFTRFPQLKDLQIVIPTRYFQWFDEHDVTPILLEELEQLSQSTRPSSSCFLETLKIEFTLYNSMCEWVGEPVGFSGIVSRFSKDETLWKGLDRVLGSESGSLSALKDVHITLDLISSDPTVEEEVWERAKGAILDRMPNVGNRINLRALF</sequence>
<accession>A0A4Q2DGL7</accession>
<dbReference type="OrthoDB" id="10336099at2759"/>
<feature type="transmembrane region" description="Helical" evidence="1">
    <location>
        <begin position="82"/>
        <end position="103"/>
    </location>
</feature>
<protein>
    <submittedName>
        <fullName evidence="2">Uncharacterized protein</fullName>
    </submittedName>
</protein>
<name>A0A4Q2DGL7_9AGAR</name>
<keyword evidence="1" id="KW-1133">Transmembrane helix</keyword>
<evidence type="ECO:0000313" key="3">
    <source>
        <dbReference type="Proteomes" id="UP000290288"/>
    </source>
</evidence>
<feature type="transmembrane region" description="Helical" evidence="1">
    <location>
        <begin position="163"/>
        <end position="182"/>
    </location>
</feature>
<keyword evidence="1" id="KW-0812">Transmembrane</keyword>
<feature type="transmembrane region" description="Helical" evidence="1">
    <location>
        <begin position="194"/>
        <end position="214"/>
    </location>
</feature>
<dbReference type="Proteomes" id="UP000290288">
    <property type="component" value="Unassembled WGS sequence"/>
</dbReference>
<dbReference type="AlphaFoldDB" id="A0A4Q2DGL7"/>
<gene>
    <name evidence="2" type="ORF">EST38_g7958</name>
</gene>
<dbReference type="EMBL" id="SDEE01000306">
    <property type="protein sequence ID" value="RXW17884.1"/>
    <property type="molecule type" value="Genomic_DNA"/>
</dbReference>
<reference evidence="2 3" key="1">
    <citation type="submission" date="2019-01" db="EMBL/GenBank/DDBJ databases">
        <title>Draft genome sequence of Psathyrella aberdarensis IHI B618.</title>
        <authorList>
            <person name="Buettner E."/>
            <person name="Kellner H."/>
        </authorList>
    </citation>
    <scope>NUCLEOTIDE SEQUENCE [LARGE SCALE GENOMIC DNA]</scope>
    <source>
        <strain evidence="2 3">IHI B618</strain>
    </source>
</reference>
<feature type="transmembrane region" description="Helical" evidence="1">
    <location>
        <begin position="24"/>
        <end position="46"/>
    </location>
</feature>
<keyword evidence="1" id="KW-0472">Membrane</keyword>
<proteinExistence type="predicted"/>